<reference evidence="2 3" key="1">
    <citation type="submission" date="2023-02" db="EMBL/GenBank/DDBJ databases">
        <title>Bacterial whole genome sequence for Curvibacter sp. HBC28.</title>
        <authorList>
            <person name="Le V."/>
            <person name="Ko S.-R."/>
            <person name="Ahn C.-Y."/>
            <person name="Oh H.-M."/>
        </authorList>
    </citation>
    <scope>NUCLEOTIDE SEQUENCE [LARGE SCALE GENOMIC DNA]</scope>
    <source>
        <strain evidence="2 3">HBC28</strain>
    </source>
</reference>
<accession>A0ABT5MH51</accession>
<dbReference type="EMBL" id="JAQSIO010000005">
    <property type="protein sequence ID" value="MDD0815902.1"/>
    <property type="molecule type" value="Genomic_DNA"/>
</dbReference>
<dbReference type="InterPro" id="IPR029069">
    <property type="entry name" value="HotDog_dom_sf"/>
</dbReference>
<dbReference type="CDD" id="cd03450">
    <property type="entry name" value="NodN"/>
    <property type="match status" value="1"/>
</dbReference>
<protein>
    <submittedName>
        <fullName evidence="2">MaoC family dehydratase</fullName>
    </submittedName>
</protein>
<dbReference type="PANTHER" id="PTHR42993">
    <property type="entry name" value="MAOC-LIKE DEHYDRATASE DOMAIN-CONTAINING PROTEIN"/>
    <property type="match status" value="1"/>
</dbReference>
<gene>
    <name evidence="2" type="ORF">PSQ39_14795</name>
</gene>
<dbReference type="RefSeq" id="WP_273927594.1">
    <property type="nucleotide sequence ID" value="NZ_JAQSIN010000009.1"/>
</dbReference>
<dbReference type="InterPro" id="IPR039375">
    <property type="entry name" value="NodN-like"/>
</dbReference>
<name>A0ABT5MH51_9BURK</name>
<evidence type="ECO:0000259" key="1">
    <source>
        <dbReference type="Pfam" id="PF01575"/>
    </source>
</evidence>
<dbReference type="SUPFAM" id="SSF54637">
    <property type="entry name" value="Thioesterase/thiol ester dehydrase-isomerase"/>
    <property type="match status" value="1"/>
</dbReference>
<dbReference type="Gene3D" id="3.10.129.10">
    <property type="entry name" value="Hotdog Thioesterase"/>
    <property type="match status" value="1"/>
</dbReference>
<comment type="caution">
    <text evidence="2">The sequence shown here is derived from an EMBL/GenBank/DDBJ whole genome shotgun (WGS) entry which is preliminary data.</text>
</comment>
<dbReference type="PANTHER" id="PTHR42993:SF1">
    <property type="entry name" value="MAOC-LIKE DEHYDRATASE DOMAIN-CONTAINING PROTEIN"/>
    <property type="match status" value="1"/>
</dbReference>
<dbReference type="InterPro" id="IPR002539">
    <property type="entry name" value="MaoC-like_dom"/>
</dbReference>
<keyword evidence="3" id="KW-1185">Reference proteome</keyword>
<dbReference type="Pfam" id="PF01575">
    <property type="entry name" value="MaoC_dehydratas"/>
    <property type="match status" value="1"/>
</dbReference>
<feature type="domain" description="MaoC-like" evidence="1">
    <location>
        <begin position="13"/>
        <end position="119"/>
    </location>
</feature>
<sequence length="152" mass="16767">MKKTFQTLSDLAACVGQEVAISDWVTITQEQVNQFADATGDHQWIHIDVERARSGPFGAPIAHGFLTLSLVPQFFGSTLEVLEARMGVNYGLNKVRFPAPVPVGSRLRAHLRLLEASPIDNQGYQFAWEVTIEREGGSKPVCVAESLARQYP</sequence>
<evidence type="ECO:0000313" key="3">
    <source>
        <dbReference type="Proteomes" id="UP001528672"/>
    </source>
</evidence>
<proteinExistence type="predicted"/>
<organism evidence="2 3">
    <name type="scientific">Curvibacter microcysteis</name>
    <dbReference type="NCBI Taxonomy" id="3026419"/>
    <lineage>
        <taxon>Bacteria</taxon>
        <taxon>Pseudomonadati</taxon>
        <taxon>Pseudomonadota</taxon>
        <taxon>Betaproteobacteria</taxon>
        <taxon>Burkholderiales</taxon>
        <taxon>Comamonadaceae</taxon>
        <taxon>Curvibacter</taxon>
    </lineage>
</organism>
<dbReference type="Proteomes" id="UP001528672">
    <property type="component" value="Unassembled WGS sequence"/>
</dbReference>
<evidence type="ECO:0000313" key="2">
    <source>
        <dbReference type="EMBL" id="MDD0815902.1"/>
    </source>
</evidence>